<accession>A0ABP9ZYU4</accession>
<evidence type="ECO:0000256" key="7">
    <source>
        <dbReference type="ARBA" id="ARBA00023136"/>
    </source>
</evidence>
<dbReference type="EMBL" id="BAABWH010000003">
    <property type="protein sequence ID" value="GAA6145317.1"/>
    <property type="molecule type" value="Genomic_DNA"/>
</dbReference>
<sequence>MVSTLTEATNAKPSLSIVIPMYNEIENAKPMVSAVHEALASYEGQWELLVVDDGSTDGTPQALQREADEYGAHVRVVELRRNFGQTAAMQAGIDEARGELIATLDGDLQNDPNDIPRMVDHLIERDLDLLTGWRKNRKDDLLLRKIPSRIANRLIGKITGVRINDYGCSLKIYKASVIKQVRLYGEMHRFIPAWVAAVVPPSRIGEIVVNHNARTAGESKYGISRTFRVILDLLSVYFFMRYRARPGHFFGSIGLALGSMSSLMLVYLAFVKFALGEDIGGRPLFLIAVVFLIASLQFLTTGVLSELISRTYFESSKREQYVIYHRDDAVPVSDQDWATAAAPKQTDSTTTS</sequence>
<organism evidence="10 11">
    <name type="scientific">Thalassolituus maritimus</name>
    <dbReference type="NCBI Taxonomy" id="484498"/>
    <lineage>
        <taxon>Bacteria</taxon>
        <taxon>Pseudomonadati</taxon>
        <taxon>Pseudomonadota</taxon>
        <taxon>Gammaproteobacteria</taxon>
        <taxon>Oceanospirillales</taxon>
        <taxon>Oceanospirillaceae</taxon>
        <taxon>Thalassolituus</taxon>
    </lineage>
</organism>
<evidence type="ECO:0000256" key="3">
    <source>
        <dbReference type="ARBA" id="ARBA00022679"/>
    </source>
</evidence>
<keyword evidence="6 8" id="KW-1133">Transmembrane helix</keyword>
<evidence type="ECO:0000256" key="6">
    <source>
        <dbReference type="ARBA" id="ARBA00022989"/>
    </source>
</evidence>
<evidence type="ECO:0000313" key="10">
    <source>
        <dbReference type="EMBL" id="GAA6145317.1"/>
    </source>
</evidence>
<dbReference type="PANTHER" id="PTHR48090:SF3">
    <property type="entry name" value="UNDECAPRENYL-PHOSPHATE 4-DEOXY-4-FORMAMIDO-L-ARABINOSE TRANSFERASE"/>
    <property type="match status" value="1"/>
</dbReference>
<reference evidence="10 11" key="1">
    <citation type="submission" date="2024-04" db="EMBL/GenBank/DDBJ databases">
        <title>Draft genome sequence of Thalassolituus maritimus NBRC 116585.</title>
        <authorList>
            <person name="Miyakawa T."/>
            <person name="Kusuya Y."/>
            <person name="Miura T."/>
        </authorList>
    </citation>
    <scope>NUCLEOTIDE SEQUENCE [LARGE SCALE GENOMIC DNA]</scope>
    <source>
        <strain evidence="10 11">5NW40-0001</strain>
    </source>
</reference>
<dbReference type="InterPro" id="IPR001173">
    <property type="entry name" value="Glyco_trans_2-like"/>
</dbReference>
<dbReference type="PANTHER" id="PTHR48090">
    <property type="entry name" value="UNDECAPRENYL-PHOSPHATE 4-DEOXY-4-FORMAMIDO-L-ARABINOSE TRANSFERASE-RELATED"/>
    <property type="match status" value="1"/>
</dbReference>
<dbReference type="Pfam" id="PF00535">
    <property type="entry name" value="Glycos_transf_2"/>
    <property type="match status" value="1"/>
</dbReference>
<dbReference type="Proteomes" id="UP001481413">
    <property type="component" value="Unassembled WGS sequence"/>
</dbReference>
<evidence type="ECO:0000256" key="4">
    <source>
        <dbReference type="ARBA" id="ARBA00022692"/>
    </source>
</evidence>
<proteinExistence type="predicted"/>
<feature type="domain" description="Glycosyltransferase 2-like" evidence="9">
    <location>
        <begin position="16"/>
        <end position="180"/>
    </location>
</feature>
<keyword evidence="1" id="KW-1003">Cell membrane</keyword>
<dbReference type="SUPFAM" id="SSF53448">
    <property type="entry name" value="Nucleotide-diphospho-sugar transferases"/>
    <property type="match status" value="1"/>
</dbReference>
<keyword evidence="3" id="KW-0808">Transferase</keyword>
<keyword evidence="4 8" id="KW-0812">Transmembrane</keyword>
<protein>
    <submittedName>
        <fullName evidence="10">Glycosyltransferase family 2 protein</fullName>
    </submittedName>
</protein>
<keyword evidence="11" id="KW-1185">Reference proteome</keyword>
<keyword evidence="5" id="KW-0448">Lipopolysaccharide biosynthesis</keyword>
<gene>
    <name evidence="10" type="ORF">NBRC116585_14350</name>
</gene>
<evidence type="ECO:0000256" key="8">
    <source>
        <dbReference type="SAM" id="Phobius"/>
    </source>
</evidence>
<evidence type="ECO:0000256" key="5">
    <source>
        <dbReference type="ARBA" id="ARBA00022985"/>
    </source>
</evidence>
<name>A0ABP9ZYU4_9GAMM</name>
<keyword evidence="2" id="KW-0328">Glycosyltransferase</keyword>
<evidence type="ECO:0000256" key="2">
    <source>
        <dbReference type="ARBA" id="ARBA00022676"/>
    </source>
</evidence>
<feature type="transmembrane region" description="Helical" evidence="8">
    <location>
        <begin position="249"/>
        <end position="271"/>
    </location>
</feature>
<dbReference type="Gene3D" id="3.90.550.10">
    <property type="entry name" value="Spore Coat Polysaccharide Biosynthesis Protein SpsA, Chain A"/>
    <property type="match status" value="1"/>
</dbReference>
<dbReference type="CDD" id="cd04187">
    <property type="entry name" value="DPM1_like_bac"/>
    <property type="match status" value="1"/>
</dbReference>
<keyword evidence="7 8" id="KW-0472">Membrane</keyword>
<feature type="transmembrane region" description="Helical" evidence="8">
    <location>
        <begin position="283"/>
        <end position="308"/>
    </location>
</feature>
<evidence type="ECO:0000256" key="1">
    <source>
        <dbReference type="ARBA" id="ARBA00022475"/>
    </source>
</evidence>
<comment type="caution">
    <text evidence="10">The sequence shown here is derived from an EMBL/GenBank/DDBJ whole genome shotgun (WGS) entry which is preliminary data.</text>
</comment>
<evidence type="ECO:0000259" key="9">
    <source>
        <dbReference type="Pfam" id="PF00535"/>
    </source>
</evidence>
<evidence type="ECO:0000313" key="11">
    <source>
        <dbReference type="Proteomes" id="UP001481413"/>
    </source>
</evidence>
<dbReference type="InterPro" id="IPR029044">
    <property type="entry name" value="Nucleotide-diphossugar_trans"/>
</dbReference>
<dbReference type="InterPro" id="IPR050256">
    <property type="entry name" value="Glycosyltransferase_2"/>
</dbReference>